<feature type="coiled-coil region" evidence="1">
    <location>
        <begin position="93"/>
        <end position="148"/>
    </location>
</feature>
<name>A0A5K3FMM2_MESCO</name>
<reference evidence="3" key="1">
    <citation type="submission" date="2019-11" db="UniProtKB">
        <authorList>
            <consortium name="WormBaseParasite"/>
        </authorList>
    </citation>
    <scope>IDENTIFICATION</scope>
</reference>
<keyword evidence="1" id="KW-0175">Coiled coil</keyword>
<feature type="region of interest" description="Disordered" evidence="2">
    <location>
        <begin position="238"/>
        <end position="282"/>
    </location>
</feature>
<evidence type="ECO:0000313" key="3">
    <source>
        <dbReference type="WBParaSite" id="MCU_008548-RA"/>
    </source>
</evidence>
<feature type="region of interest" description="Disordered" evidence="2">
    <location>
        <begin position="1"/>
        <end position="91"/>
    </location>
</feature>
<feature type="compositionally biased region" description="Low complexity" evidence="2">
    <location>
        <begin position="34"/>
        <end position="47"/>
    </location>
</feature>
<feature type="compositionally biased region" description="Polar residues" evidence="2">
    <location>
        <begin position="249"/>
        <end position="261"/>
    </location>
</feature>
<evidence type="ECO:0000256" key="2">
    <source>
        <dbReference type="SAM" id="MobiDB-lite"/>
    </source>
</evidence>
<dbReference type="WBParaSite" id="MCU_008548-RA">
    <property type="protein sequence ID" value="MCU_008548-RA"/>
    <property type="gene ID" value="MCU_008548"/>
</dbReference>
<evidence type="ECO:0000256" key="1">
    <source>
        <dbReference type="SAM" id="Coils"/>
    </source>
</evidence>
<accession>A0A5K3FMM2</accession>
<feature type="compositionally biased region" description="Basic and acidic residues" evidence="2">
    <location>
        <begin position="79"/>
        <end position="91"/>
    </location>
</feature>
<dbReference type="AlphaFoldDB" id="A0A5K3FMM2"/>
<organism evidence="3">
    <name type="scientific">Mesocestoides corti</name>
    <name type="common">Flatworm</name>
    <dbReference type="NCBI Taxonomy" id="53468"/>
    <lineage>
        <taxon>Eukaryota</taxon>
        <taxon>Metazoa</taxon>
        <taxon>Spiralia</taxon>
        <taxon>Lophotrochozoa</taxon>
        <taxon>Platyhelminthes</taxon>
        <taxon>Cestoda</taxon>
        <taxon>Eucestoda</taxon>
        <taxon>Cyclophyllidea</taxon>
        <taxon>Mesocestoididae</taxon>
        <taxon>Mesocestoides</taxon>
    </lineage>
</organism>
<proteinExistence type="predicted"/>
<sequence length="282" mass="30806">MRRDTRPIVQQRRTTLEPNAKYGQPIGGGVSGFATPEVPPATTEPAVSQQQKMVHEEWGLPATQSGPTPLKAPVSYGLHPEENPAKSKEDMSKRELIELANLLEQRLRSTRTQLVHANMEQNQLHTQLDELNSELSEARTQLTDLRNRLLQDNMTQYLEVQASGSPESFSVGRSDHLTTFSSPQTELRVNPPPAQFHSSQTRLDQMKALFKGGDSFGSPTNSAGGSFLSRAKALATKPFGGSRGANGVAANQPSLDSQVTSPPMLRPLSPQSPRAIDYGSVW</sequence>
<protein>
    <submittedName>
        <fullName evidence="3">CCDC92 domain-containing protein</fullName>
    </submittedName>
</protein>